<evidence type="ECO:0000313" key="11">
    <source>
        <dbReference type="Proteomes" id="UP000030748"/>
    </source>
</evidence>
<name>A0A022PNB1_ERYGU</name>
<dbReference type="InterPro" id="IPR042197">
    <property type="entry name" value="Apaf_helical"/>
</dbReference>
<dbReference type="PANTHER" id="PTHR23155">
    <property type="entry name" value="DISEASE RESISTANCE PROTEIN RP"/>
    <property type="match status" value="1"/>
</dbReference>
<dbReference type="PhylomeDB" id="A0A022PNB1"/>
<comment type="similarity">
    <text evidence="1">Belongs to the disease resistance NB-LRR family.</text>
</comment>
<evidence type="ECO:0000259" key="8">
    <source>
        <dbReference type="Pfam" id="PF23559"/>
    </source>
</evidence>
<feature type="domain" description="Disease resistance R13L4/SHOC-2-like LRR" evidence="9">
    <location>
        <begin position="419"/>
        <end position="711"/>
    </location>
</feature>
<dbReference type="Pfam" id="PF23598">
    <property type="entry name" value="LRR_14"/>
    <property type="match status" value="1"/>
</dbReference>
<keyword evidence="5" id="KW-0611">Plant defense</keyword>
<sequence length="753" mass="85960">MKNRGGSFSAAAGEESRTIIKRDPTIRRDRVVGFEDEEEKIVGFLMEQTKELDVISIIGMPGLGKTTLTWKIYDSDTIQRTYRIRIWVNVSQKFNKKELLLNILKKFTGEDMSHKGIFELEQAVRKCLKDEKFLIVLDDVWNLDDLKTIKKVLPMGNGLGKVIITSRFVEVGMSASIRGPYKLRFLTKDESWKLLQLEIFEDVGICPPELITIGEQVAHNCDGLPLTIVVIGGILMAQFLRQRPIGVIKNEWVKVSANVIQFAKTDKKNHITDVVGLSYDILPDELKECFIYMGVFPEDHEISAWTLTRLWIAEGFIQQKEGQSLEETAEEYLNDLINRNLLMVGRINAMGENKTCYVHDVIHFFCTTKAAEQNIFQEIKTSSQGVSLPPIPATEKYHRLCFSSDLSRFLSEGKAYPSVRSFLSFYKDLVELKPEYITSIPDAFKLLRVLNSNSIRFHQFPLTVAELCHLRYVTLYVHNLTFIPESISKLWNLQTLLVETNSNTVAMNGNLWSMVRLRHLKTKAAMVLDQEQKGNAGENIQTLSTLSPESCTETVAENARNVKELGVRGNLDTLFDAKFLEKLLSLEKLKLVHEISGKISLPKTSFFPRNLKRLTLRKTSLQWSDMSTLAKIEKLEVLKLKQGAFTGIKWMVSDVFPSLQFLLMDNADLVIWEASAEHFPSLTCLSIKKCRRLKEIPLELAENLQRLDIYFLRKSATESARAIQELKKKDQEHEQKVRWGVGFQLFVGSGCES</sequence>
<keyword evidence="6" id="KW-0067">ATP-binding</keyword>
<organism evidence="10 11">
    <name type="scientific">Erythranthe guttata</name>
    <name type="common">Yellow monkey flower</name>
    <name type="synonym">Mimulus guttatus</name>
    <dbReference type="NCBI Taxonomy" id="4155"/>
    <lineage>
        <taxon>Eukaryota</taxon>
        <taxon>Viridiplantae</taxon>
        <taxon>Streptophyta</taxon>
        <taxon>Embryophyta</taxon>
        <taxon>Tracheophyta</taxon>
        <taxon>Spermatophyta</taxon>
        <taxon>Magnoliopsida</taxon>
        <taxon>eudicotyledons</taxon>
        <taxon>Gunneridae</taxon>
        <taxon>Pentapetalae</taxon>
        <taxon>asterids</taxon>
        <taxon>lamiids</taxon>
        <taxon>Lamiales</taxon>
        <taxon>Phrymaceae</taxon>
        <taxon>Erythranthe</taxon>
    </lineage>
</organism>
<dbReference type="Pfam" id="PF00931">
    <property type="entry name" value="NB-ARC"/>
    <property type="match status" value="1"/>
</dbReference>
<dbReference type="SUPFAM" id="SSF52540">
    <property type="entry name" value="P-loop containing nucleoside triphosphate hydrolases"/>
    <property type="match status" value="1"/>
</dbReference>
<proteinExistence type="inferred from homology"/>
<accession>A0A022PNB1</accession>
<reference evidence="10 11" key="1">
    <citation type="journal article" date="2013" name="Proc. Natl. Acad. Sci. U.S.A.">
        <title>Fine-scale variation in meiotic recombination in Mimulus inferred from population shotgun sequencing.</title>
        <authorList>
            <person name="Hellsten U."/>
            <person name="Wright K.M."/>
            <person name="Jenkins J."/>
            <person name="Shu S."/>
            <person name="Yuan Y."/>
            <person name="Wessler S.R."/>
            <person name="Schmutz J."/>
            <person name="Willis J.H."/>
            <person name="Rokhsar D.S."/>
        </authorList>
    </citation>
    <scope>NUCLEOTIDE SEQUENCE [LARGE SCALE GENOMIC DNA]</scope>
    <source>
        <strain evidence="11">cv. DUN x IM62</strain>
    </source>
</reference>
<dbReference type="InterPro" id="IPR055414">
    <property type="entry name" value="LRR_R13L4/SHOC2-like"/>
</dbReference>
<evidence type="ECO:0000259" key="9">
    <source>
        <dbReference type="Pfam" id="PF23598"/>
    </source>
</evidence>
<keyword evidence="2" id="KW-0433">Leucine-rich repeat</keyword>
<dbReference type="GO" id="GO:0005524">
    <property type="term" value="F:ATP binding"/>
    <property type="evidence" value="ECO:0007669"/>
    <property type="project" value="UniProtKB-KW"/>
</dbReference>
<dbReference type="eggNOG" id="KOG4658">
    <property type="taxonomic scope" value="Eukaryota"/>
</dbReference>
<dbReference type="InterPro" id="IPR058922">
    <property type="entry name" value="WHD_DRP"/>
</dbReference>
<keyword evidence="4" id="KW-0547">Nucleotide-binding</keyword>
<keyword evidence="3" id="KW-0677">Repeat</keyword>
<dbReference type="EMBL" id="KI632363">
    <property type="protein sequence ID" value="EYU17742.1"/>
    <property type="molecule type" value="Genomic_DNA"/>
</dbReference>
<feature type="domain" description="Disease resistance protein winged helix" evidence="8">
    <location>
        <begin position="295"/>
        <end position="363"/>
    </location>
</feature>
<dbReference type="Gene3D" id="1.10.10.10">
    <property type="entry name" value="Winged helix-like DNA-binding domain superfamily/Winged helix DNA-binding domain"/>
    <property type="match status" value="1"/>
</dbReference>
<feature type="domain" description="NB-ARC" evidence="7">
    <location>
        <begin position="35"/>
        <end position="201"/>
    </location>
</feature>
<evidence type="ECO:0000256" key="5">
    <source>
        <dbReference type="ARBA" id="ARBA00022821"/>
    </source>
</evidence>
<dbReference type="InterPro" id="IPR044974">
    <property type="entry name" value="Disease_R_plants"/>
</dbReference>
<dbReference type="GO" id="GO:0043531">
    <property type="term" value="F:ADP binding"/>
    <property type="evidence" value="ECO:0007669"/>
    <property type="project" value="InterPro"/>
</dbReference>
<dbReference type="InterPro" id="IPR027417">
    <property type="entry name" value="P-loop_NTPase"/>
</dbReference>
<dbReference type="InterPro" id="IPR036388">
    <property type="entry name" value="WH-like_DNA-bd_sf"/>
</dbReference>
<dbReference type="FunFam" id="1.10.10.10:FF:000322">
    <property type="entry name" value="Probable disease resistance protein At1g63360"/>
    <property type="match status" value="1"/>
</dbReference>
<dbReference type="InterPro" id="IPR002182">
    <property type="entry name" value="NB-ARC"/>
</dbReference>
<dbReference type="AlphaFoldDB" id="A0A022PNB1"/>
<evidence type="ECO:0000313" key="10">
    <source>
        <dbReference type="EMBL" id="EYU17742.1"/>
    </source>
</evidence>
<dbReference type="Gene3D" id="1.10.8.430">
    <property type="entry name" value="Helical domain of apoptotic protease-activating factors"/>
    <property type="match status" value="1"/>
</dbReference>
<dbReference type="Proteomes" id="UP000030748">
    <property type="component" value="Unassembled WGS sequence"/>
</dbReference>
<evidence type="ECO:0000256" key="6">
    <source>
        <dbReference type="ARBA" id="ARBA00022840"/>
    </source>
</evidence>
<dbReference type="Gene3D" id="3.40.50.300">
    <property type="entry name" value="P-loop containing nucleotide triphosphate hydrolases"/>
    <property type="match status" value="1"/>
</dbReference>
<dbReference type="InterPro" id="IPR032675">
    <property type="entry name" value="LRR_dom_sf"/>
</dbReference>
<gene>
    <name evidence="10" type="ORF">MIMGU_mgv1a023281mg</name>
</gene>
<protein>
    <submittedName>
        <fullName evidence="10">Uncharacterized protein</fullName>
    </submittedName>
</protein>
<dbReference type="PANTHER" id="PTHR23155:SF1193">
    <property type="entry name" value="DISEASE RESISTANCE PROTEIN RPP13-RELATED"/>
    <property type="match status" value="1"/>
</dbReference>
<evidence type="ECO:0000256" key="2">
    <source>
        <dbReference type="ARBA" id="ARBA00022614"/>
    </source>
</evidence>
<dbReference type="Pfam" id="PF23559">
    <property type="entry name" value="WHD_DRP"/>
    <property type="match status" value="1"/>
</dbReference>
<evidence type="ECO:0000259" key="7">
    <source>
        <dbReference type="Pfam" id="PF00931"/>
    </source>
</evidence>
<evidence type="ECO:0000256" key="1">
    <source>
        <dbReference type="ARBA" id="ARBA00008894"/>
    </source>
</evidence>
<dbReference type="SUPFAM" id="SSF52058">
    <property type="entry name" value="L domain-like"/>
    <property type="match status" value="1"/>
</dbReference>
<evidence type="ECO:0000256" key="3">
    <source>
        <dbReference type="ARBA" id="ARBA00022737"/>
    </source>
</evidence>
<dbReference type="FunFam" id="3.40.50.300:FF:001091">
    <property type="entry name" value="Probable disease resistance protein At1g61300"/>
    <property type="match status" value="1"/>
</dbReference>
<dbReference type="Gene3D" id="3.80.10.10">
    <property type="entry name" value="Ribonuclease Inhibitor"/>
    <property type="match status" value="1"/>
</dbReference>
<evidence type="ECO:0000256" key="4">
    <source>
        <dbReference type="ARBA" id="ARBA00022741"/>
    </source>
</evidence>
<dbReference type="PRINTS" id="PR00364">
    <property type="entry name" value="DISEASERSIST"/>
</dbReference>
<dbReference type="GO" id="GO:0051607">
    <property type="term" value="P:defense response to virus"/>
    <property type="evidence" value="ECO:0007669"/>
    <property type="project" value="UniProtKB-ARBA"/>
</dbReference>
<keyword evidence="11" id="KW-1185">Reference proteome</keyword>